<proteinExistence type="predicted"/>
<gene>
    <name evidence="2" type="ORF">DWX92_12460</name>
</gene>
<dbReference type="EMBL" id="QRVM01000124">
    <property type="protein sequence ID" value="RGS43040.1"/>
    <property type="molecule type" value="Genomic_DNA"/>
</dbReference>
<evidence type="ECO:0000256" key="1">
    <source>
        <dbReference type="SAM" id="MobiDB-lite"/>
    </source>
</evidence>
<dbReference type="Proteomes" id="UP000285274">
    <property type="component" value="Unassembled WGS sequence"/>
</dbReference>
<organism evidence="2 3">
    <name type="scientific">Holdemanella biformis</name>
    <dbReference type="NCBI Taxonomy" id="1735"/>
    <lineage>
        <taxon>Bacteria</taxon>
        <taxon>Bacillati</taxon>
        <taxon>Bacillota</taxon>
        <taxon>Erysipelotrichia</taxon>
        <taxon>Erysipelotrichales</taxon>
        <taxon>Erysipelotrichaceae</taxon>
        <taxon>Holdemanella</taxon>
    </lineage>
</organism>
<evidence type="ECO:0000313" key="3">
    <source>
        <dbReference type="Proteomes" id="UP000285274"/>
    </source>
</evidence>
<accession>A0A412ISF4</accession>
<dbReference type="AlphaFoldDB" id="A0A412ISF4"/>
<sequence length="142" mass="16868">MGINYFTDEQLKELKNNPYVVKCSAKNITYAEEFKDLFWIDYQNGMPPIEIFKKYGFDPYALGAKRRSNFIQRLKKQAARTDGFKDTRSTNSGRPPVKELSLEEQLERLKHKNMVLQQENDFLKRVRFINKKQIVKQSKNKQ</sequence>
<reference evidence="2 3" key="1">
    <citation type="submission" date="2018-08" db="EMBL/GenBank/DDBJ databases">
        <title>A genome reference for cultivated species of the human gut microbiota.</title>
        <authorList>
            <person name="Zou Y."/>
            <person name="Xue W."/>
            <person name="Luo G."/>
        </authorList>
    </citation>
    <scope>NUCLEOTIDE SEQUENCE [LARGE SCALE GENOMIC DNA]</scope>
    <source>
        <strain evidence="2 3">AF22-10AC</strain>
    </source>
</reference>
<evidence type="ECO:0000313" key="2">
    <source>
        <dbReference type="EMBL" id="RGS43040.1"/>
    </source>
</evidence>
<protein>
    <submittedName>
        <fullName evidence="2">Uncharacterized protein</fullName>
    </submittedName>
</protein>
<dbReference type="InterPro" id="IPR046929">
    <property type="entry name" value="HTH_Tnp"/>
</dbReference>
<comment type="caution">
    <text evidence="2">The sequence shown here is derived from an EMBL/GenBank/DDBJ whole genome shotgun (WGS) entry which is preliminary data.</text>
</comment>
<dbReference type="RefSeq" id="WP_118320853.1">
    <property type="nucleotide sequence ID" value="NZ_JADMVO010000155.1"/>
</dbReference>
<dbReference type="Pfam" id="PF20310">
    <property type="entry name" value="HTH_Tnp_2"/>
    <property type="match status" value="1"/>
</dbReference>
<feature type="region of interest" description="Disordered" evidence="1">
    <location>
        <begin position="76"/>
        <end position="100"/>
    </location>
</feature>
<name>A0A412ISF4_9FIRM</name>